<keyword evidence="8" id="KW-1185">Reference proteome</keyword>
<protein>
    <recommendedName>
        <fullName evidence="6">Glycosyltransferase family 92 protein</fullName>
        <ecNumber evidence="6">2.4.1.-</ecNumber>
    </recommendedName>
</protein>
<reference evidence="8" key="2">
    <citation type="journal article" date="2016" name="Sci. Rep.">
        <title>Dictyocaulus viviparus genome, variome and transcriptome elucidate lungworm biology and support future intervention.</title>
        <authorList>
            <person name="McNulty S.N."/>
            <person name="Strube C."/>
            <person name="Rosa B.A."/>
            <person name="Martin J.C."/>
            <person name="Tyagi R."/>
            <person name="Choi Y.J."/>
            <person name="Wang Q."/>
            <person name="Hallsworth Pepin K."/>
            <person name="Zhang X."/>
            <person name="Ozersky P."/>
            <person name="Wilson R.K."/>
            <person name="Sternberg P.W."/>
            <person name="Gasser R.B."/>
            <person name="Mitreva M."/>
        </authorList>
    </citation>
    <scope>NUCLEOTIDE SEQUENCE [LARGE SCALE GENOMIC DNA]</scope>
    <source>
        <strain evidence="8">HannoverDv2000</strain>
    </source>
</reference>
<evidence type="ECO:0000313" key="8">
    <source>
        <dbReference type="Proteomes" id="UP000053766"/>
    </source>
</evidence>
<accession>A0A0D8XI91</accession>
<keyword evidence="5" id="KW-0472">Membrane</keyword>
<evidence type="ECO:0000256" key="4">
    <source>
        <dbReference type="ARBA" id="ARBA00022679"/>
    </source>
</evidence>
<sequence length="84" mass="9433">MTDEVYEETAAYRDILEIVPWPLFADRPLPASDRLLLRAQSHLASQTAAFADCWLRFAPTSKRIIMSDIVAIRFEPSCFSTAAG</sequence>
<dbReference type="Pfam" id="PF01697">
    <property type="entry name" value="Glyco_transf_92"/>
    <property type="match status" value="1"/>
</dbReference>
<gene>
    <name evidence="7" type="ORF">DICVIV_10524</name>
</gene>
<keyword evidence="3 6" id="KW-0328">Glycosyltransferase</keyword>
<evidence type="ECO:0000313" key="7">
    <source>
        <dbReference type="EMBL" id="KJH43452.1"/>
    </source>
</evidence>
<dbReference type="InterPro" id="IPR008166">
    <property type="entry name" value="Glyco_transf_92"/>
</dbReference>
<dbReference type="EC" id="2.4.1.-" evidence="6"/>
<dbReference type="Proteomes" id="UP000053766">
    <property type="component" value="Unassembled WGS sequence"/>
</dbReference>
<comment type="subcellular location">
    <subcellularLocation>
        <location evidence="1">Membrane</location>
        <topology evidence="1">Single-pass membrane protein</topology>
    </subcellularLocation>
</comment>
<evidence type="ECO:0000256" key="5">
    <source>
        <dbReference type="ARBA" id="ARBA00023136"/>
    </source>
</evidence>
<proteinExistence type="inferred from homology"/>
<dbReference type="AlphaFoldDB" id="A0A0D8XI91"/>
<keyword evidence="4 6" id="KW-0808">Transferase</keyword>
<comment type="similarity">
    <text evidence="2 6">Belongs to the glycosyltransferase 92 family.</text>
</comment>
<evidence type="ECO:0000256" key="6">
    <source>
        <dbReference type="RuleBase" id="RU366017"/>
    </source>
</evidence>
<dbReference type="OrthoDB" id="5778647at2759"/>
<evidence type="ECO:0000256" key="1">
    <source>
        <dbReference type="ARBA" id="ARBA00004167"/>
    </source>
</evidence>
<evidence type="ECO:0000256" key="3">
    <source>
        <dbReference type="ARBA" id="ARBA00022676"/>
    </source>
</evidence>
<dbReference type="GO" id="GO:0016020">
    <property type="term" value="C:membrane"/>
    <property type="evidence" value="ECO:0007669"/>
    <property type="project" value="UniProtKB-SubCell"/>
</dbReference>
<organism evidence="7 8">
    <name type="scientific">Dictyocaulus viviparus</name>
    <name type="common">Bovine lungworm</name>
    <dbReference type="NCBI Taxonomy" id="29172"/>
    <lineage>
        <taxon>Eukaryota</taxon>
        <taxon>Metazoa</taxon>
        <taxon>Ecdysozoa</taxon>
        <taxon>Nematoda</taxon>
        <taxon>Chromadorea</taxon>
        <taxon>Rhabditida</taxon>
        <taxon>Rhabditina</taxon>
        <taxon>Rhabditomorpha</taxon>
        <taxon>Strongyloidea</taxon>
        <taxon>Metastrongylidae</taxon>
        <taxon>Dictyocaulus</taxon>
    </lineage>
</organism>
<evidence type="ECO:0000256" key="2">
    <source>
        <dbReference type="ARBA" id="ARBA00007647"/>
    </source>
</evidence>
<name>A0A0D8XI91_DICVI</name>
<dbReference type="EMBL" id="KN716557">
    <property type="protein sequence ID" value="KJH43452.1"/>
    <property type="molecule type" value="Genomic_DNA"/>
</dbReference>
<reference evidence="7 8" key="1">
    <citation type="submission" date="2013-11" db="EMBL/GenBank/DDBJ databases">
        <title>Draft genome of the bovine lungworm Dictyocaulus viviparus.</title>
        <authorList>
            <person name="Mitreva M."/>
        </authorList>
    </citation>
    <scope>NUCLEOTIDE SEQUENCE [LARGE SCALE GENOMIC DNA]</scope>
    <source>
        <strain evidence="7 8">HannoverDv2000</strain>
    </source>
</reference>
<dbReference type="GO" id="GO:0016757">
    <property type="term" value="F:glycosyltransferase activity"/>
    <property type="evidence" value="ECO:0007669"/>
    <property type="project" value="UniProtKB-UniRule"/>
</dbReference>